<organism evidence="1">
    <name type="scientific">Anguilla anguilla</name>
    <name type="common">European freshwater eel</name>
    <name type="synonym">Muraena anguilla</name>
    <dbReference type="NCBI Taxonomy" id="7936"/>
    <lineage>
        <taxon>Eukaryota</taxon>
        <taxon>Metazoa</taxon>
        <taxon>Chordata</taxon>
        <taxon>Craniata</taxon>
        <taxon>Vertebrata</taxon>
        <taxon>Euteleostomi</taxon>
        <taxon>Actinopterygii</taxon>
        <taxon>Neopterygii</taxon>
        <taxon>Teleostei</taxon>
        <taxon>Anguilliformes</taxon>
        <taxon>Anguillidae</taxon>
        <taxon>Anguilla</taxon>
    </lineage>
</organism>
<dbReference type="EMBL" id="GBXM01011647">
    <property type="protein sequence ID" value="JAH96930.1"/>
    <property type="molecule type" value="Transcribed_RNA"/>
</dbReference>
<reference evidence="1" key="1">
    <citation type="submission" date="2014-11" db="EMBL/GenBank/DDBJ databases">
        <authorList>
            <person name="Amaro Gonzalez C."/>
        </authorList>
    </citation>
    <scope>NUCLEOTIDE SEQUENCE</scope>
</reference>
<accession>A0A0E9X4X4</accession>
<dbReference type="AlphaFoldDB" id="A0A0E9X4X4"/>
<proteinExistence type="predicted"/>
<name>A0A0E9X4X4_ANGAN</name>
<protein>
    <submittedName>
        <fullName evidence="1">Uncharacterized protein</fullName>
    </submittedName>
</protein>
<reference evidence="1" key="2">
    <citation type="journal article" date="2015" name="Fish Shellfish Immunol.">
        <title>Early steps in the European eel (Anguilla anguilla)-Vibrio vulnificus interaction in the gills: Role of the RtxA13 toxin.</title>
        <authorList>
            <person name="Callol A."/>
            <person name="Pajuelo D."/>
            <person name="Ebbesson L."/>
            <person name="Teles M."/>
            <person name="MacKenzie S."/>
            <person name="Amaro C."/>
        </authorList>
    </citation>
    <scope>NUCLEOTIDE SEQUENCE</scope>
</reference>
<sequence length="59" mass="6851">MSSHCSLQIFCSNQQTREPLNTRVTYSNLGRNLDYSSTVVNINTRFNRRNKNITQVSQN</sequence>
<evidence type="ECO:0000313" key="1">
    <source>
        <dbReference type="EMBL" id="JAH96930.1"/>
    </source>
</evidence>